<dbReference type="AlphaFoldDB" id="A0A7W4W3N4"/>
<evidence type="ECO:0000313" key="3">
    <source>
        <dbReference type="Proteomes" id="UP000537130"/>
    </source>
</evidence>
<sequence>MRVWPLLALLLLVGCSGSNESQSEAQVQSRQCENPRPQFCTREYRPVCGQRDTGVRCVTEPCPSLELNTYGNACDACSDETVVAYTEGACSSEGDVDG</sequence>
<name>A0A7W4W3N4_9GAMM</name>
<evidence type="ECO:0008006" key="4">
    <source>
        <dbReference type="Google" id="ProtNLM"/>
    </source>
</evidence>
<protein>
    <recommendedName>
        <fullName evidence="4">Kazal-like domain-containing protein</fullName>
    </recommendedName>
</protein>
<feature type="signal peptide" evidence="1">
    <location>
        <begin position="1"/>
        <end position="21"/>
    </location>
</feature>
<gene>
    <name evidence="2" type="ORF">FHR99_001045</name>
</gene>
<dbReference type="RefSeq" id="WP_183409475.1">
    <property type="nucleotide sequence ID" value="NZ_JACHWY010000001.1"/>
</dbReference>
<reference evidence="2 3" key="1">
    <citation type="submission" date="2020-08" db="EMBL/GenBank/DDBJ databases">
        <title>Genomic Encyclopedia of Type Strains, Phase III (KMG-III): the genomes of soil and plant-associated and newly described type strains.</title>
        <authorList>
            <person name="Whitman W."/>
        </authorList>
    </citation>
    <scope>NUCLEOTIDE SEQUENCE [LARGE SCALE GENOMIC DNA]</scope>
    <source>
        <strain evidence="2 3">CECT 8654</strain>
    </source>
</reference>
<proteinExistence type="predicted"/>
<evidence type="ECO:0000256" key="1">
    <source>
        <dbReference type="SAM" id="SignalP"/>
    </source>
</evidence>
<dbReference type="EMBL" id="JACHWY010000001">
    <property type="protein sequence ID" value="MBB3046809.1"/>
    <property type="molecule type" value="Genomic_DNA"/>
</dbReference>
<dbReference type="Proteomes" id="UP000537130">
    <property type="component" value="Unassembled WGS sequence"/>
</dbReference>
<comment type="caution">
    <text evidence="2">The sequence shown here is derived from an EMBL/GenBank/DDBJ whole genome shotgun (WGS) entry which is preliminary data.</text>
</comment>
<accession>A0A7W4W3N4</accession>
<feature type="chain" id="PRO_5030741369" description="Kazal-like domain-containing protein" evidence="1">
    <location>
        <begin position="22"/>
        <end position="98"/>
    </location>
</feature>
<dbReference type="Gene3D" id="3.30.60.30">
    <property type="match status" value="1"/>
</dbReference>
<dbReference type="PROSITE" id="PS51257">
    <property type="entry name" value="PROKAR_LIPOPROTEIN"/>
    <property type="match status" value="1"/>
</dbReference>
<keyword evidence="3" id="KW-1185">Reference proteome</keyword>
<organism evidence="2 3">
    <name type="scientific">Litorivivens lipolytica</name>
    <dbReference type="NCBI Taxonomy" id="1524264"/>
    <lineage>
        <taxon>Bacteria</taxon>
        <taxon>Pseudomonadati</taxon>
        <taxon>Pseudomonadota</taxon>
        <taxon>Gammaproteobacteria</taxon>
        <taxon>Litorivivens</taxon>
    </lineage>
</organism>
<evidence type="ECO:0000313" key="2">
    <source>
        <dbReference type="EMBL" id="MBB3046809.1"/>
    </source>
</evidence>
<keyword evidence="1" id="KW-0732">Signal</keyword>